<keyword evidence="3" id="KW-1185">Reference proteome</keyword>
<dbReference type="AlphaFoldDB" id="A0A813HQ32"/>
<comment type="caution">
    <text evidence="2">The sequence shown here is derived from an EMBL/GenBank/DDBJ whole genome shotgun (WGS) entry which is preliminary data.</text>
</comment>
<dbReference type="Proteomes" id="UP000654075">
    <property type="component" value="Unassembled WGS sequence"/>
</dbReference>
<name>A0A813HQ32_POLGL</name>
<accession>A0A813HQ32</accession>
<gene>
    <name evidence="2" type="ORF">PGLA1383_LOCUS54849</name>
</gene>
<sequence>MHPLSRPDSELGGSSVRAASSSAPVQLPSGSGAWDVVDEAVHRAFINGLCTRTSGTLNLTELVAALDKVTSPELPNGESNRGLPAAPRRGLARMECLMPRPFYVPINGEGGPVIGAPSLEREIREVAEPALSEVAEPAPEEEATSNTREATSEDASAEDSTQRSRPRDEGVTGPHPPTWFPG</sequence>
<protein>
    <submittedName>
        <fullName evidence="2">Uncharacterized protein</fullName>
    </submittedName>
</protein>
<feature type="compositionally biased region" description="Low complexity" evidence="1">
    <location>
        <begin position="14"/>
        <end position="23"/>
    </location>
</feature>
<feature type="compositionally biased region" description="Basic and acidic residues" evidence="1">
    <location>
        <begin position="160"/>
        <end position="170"/>
    </location>
</feature>
<feature type="compositionally biased region" description="Low complexity" evidence="1">
    <location>
        <begin position="128"/>
        <end position="137"/>
    </location>
</feature>
<evidence type="ECO:0000313" key="3">
    <source>
        <dbReference type="Proteomes" id="UP000654075"/>
    </source>
</evidence>
<evidence type="ECO:0000313" key="2">
    <source>
        <dbReference type="EMBL" id="CAE8639863.1"/>
    </source>
</evidence>
<dbReference type="EMBL" id="CAJNNV010032396">
    <property type="protein sequence ID" value="CAE8639863.1"/>
    <property type="molecule type" value="Genomic_DNA"/>
</dbReference>
<feature type="region of interest" description="Disordered" evidence="1">
    <location>
        <begin position="124"/>
        <end position="182"/>
    </location>
</feature>
<proteinExistence type="predicted"/>
<evidence type="ECO:0000256" key="1">
    <source>
        <dbReference type="SAM" id="MobiDB-lite"/>
    </source>
</evidence>
<reference evidence="2" key="1">
    <citation type="submission" date="2021-02" db="EMBL/GenBank/DDBJ databases">
        <authorList>
            <person name="Dougan E. K."/>
            <person name="Rhodes N."/>
            <person name="Thang M."/>
            <person name="Chan C."/>
        </authorList>
    </citation>
    <scope>NUCLEOTIDE SEQUENCE</scope>
</reference>
<dbReference type="OrthoDB" id="448400at2759"/>
<organism evidence="2 3">
    <name type="scientific">Polarella glacialis</name>
    <name type="common">Dinoflagellate</name>
    <dbReference type="NCBI Taxonomy" id="89957"/>
    <lineage>
        <taxon>Eukaryota</taxon>
        <taxon>Sar</taxon>
        <taxon>Alveolata</taxon>
        <taxon>Dinophyceae</taxon>
        <taxon>Suessiales</taxon>
        <taxon>Suessiaceae</taxon>
        <taxon>Polarella</taxon>
    </lineage>
</organism>
<feature type="region of interest" description="Disordered" evidence="1">
    <location>
        <begin position="1"/>
        <end position="29"/>
    </location>
</feature>